<dbReference type="AlphaFoldDB" id="A0A835TSX3"/>
<evidence type="ECO:0000256" key="9">
    <source>
        <dbReference type="ARBA" id="ARBA00023319"/>
    </source>
</evidence>
<feature type="transmembrane region" description="Helical" evidence="10">
    <location>
        <begin position="166"/>
        <end position="190"/>
    </location>
</feature>
<dbReference type="SUPFAM" id="SSF48726">
    <property type="entry name" value="Immunoglobulin"/>
    <property type="match status" value="2"/>
</dbReference>
<feature type="domain" description="Ig-like" evidence="11">
    <location>
        <begin position="217"/>
        <end position="304"/>
    </location>
</feature>
<dbReference type="SMART" id="SM00406">
    <property type="entry name" value="IGv"/>
    <property type="match status" value="2"/>
</dbReference>
<keyword evidence="3 10" id="KW-0812">Transmembrane</keyword>
<dbReference type="OrthoDB" id="8916449at2759"/>
<comment type="caution">
    <text evidence="12">The sequence shown here is derived from an EMBL/GenBank/DDBJ whole genome shotgun (WGS) entry which is preliminary data.</text>
</comment>
<evidence type="ECO:0000256" key="8">
    <source>
        <dbReference type="ARBA" id="ARBA00023180"/>
    </source>
</evidence>
<evidence type="ECO:0000256" key="3">
    <source>
        <dbReference type="ARBA" id="ARBA00022692"/>
    </source>
</evidence>
<dbReference type="EMBL" id="JADDUC020000029">
    <property type="protein sequence ID" value="KAI1230715.1"/>
    <property type="molecule type" value="Genomic_DNA"/>
</dbReference>
<gene>
    <name evidence="13" type="ORF">IHE44_0008593</name>
    <name evidence="12" type="ORF">IHE44_003098</name>
</gene>
<proteinExistence type="inferred from homology"/>
<protein>
    <submittedName>
        <fullName evidence="12">Myelin protein zero-like protein 3</fullName>
    </submittedName>
</protein>
<dbReference type="InterPro" id="IPR036179">
    <property type="entry name" value="Ig-like_dom_sf"/>
</dbReference>
<sequence length="407" mass="45392">MWLAAAVEVHTAKEVVAVNGTNQRLKCTFSSSNPVSQQLSVSWNFQPEDLSSHELRNDVSIIIWNLQPSDNGTFTCQVTNWPDVYGTIGEVRLRVVQKGERPRNAPRAGVDLTRVSLHVWENYRRKGVVSRKHEGEKMSLRKASFLLCVPLLHPSVSPHAVSFSEIHFLVVAIGSASVLMIIVVTAVIICRQRRRRARDKRLEVADTEGPKVQAFVGEHVLLKCSFKSSSPITENLLVDWTYRPLTGGQMERVFHYQSIPYPTAVGKFKDRISWAGNVANGDASIAIQNPALSDNGTFICSVKNPPDVYHNLPQTVLLVTERGLAFQLSSAALLSLLVFLPSFLVVILLLVRMGRKFRVLKEKGKCGYKKSSIEVSDEPEHTDRAGCGGKIKEWCLNCVDTDEEDPY</sequence>
<dbReference type="PROSITE" id="PS50835">
    <property type="entry name" value="IG_LIKE"/>
    <property type="match status" value="2"/>
</dbReference>
<keyword evidence="6 10" id="KW-0472">Membrane</keyword>
<evidence type="ECO:0000256" key="1">
    <source>
        <dbReference type="ARBA" id="ARBA00004479"/>
    </source>
</evidence>
<evidence type="ECO:0000256" key="5">
    <source>
        <dbReference type="ARBA" id="ARBA00022989"/>
    </source>
</evidence>
<dbReference type="EMBL" id="JADDUC010000150">
    <property type="protein sequence ID" value="KAG0117045.1"/>
    <property type="molecule type" value="Genomic_DNA"/>
</dbReference>
<dbReference type="InterPro" id="IPR007110">
    <property type="entry name" value="Ig-like_dom"/>
</dbReference>
<dbReference type="FunFam" id="2.60.40.10:FF:000193">
    <property type="entry name" value="Myelin protein zero-like 1 like"/>
    <property type="match status" value="1"/>
</dbReference>
<dbReference type="SMART" id="SM00409">
    <property type="entry name" value="IG"/>
    <property type="match status" value="2"/>
</dbReference>
<comment type="similarity">
    <text evidence="2">Belongs to the myelin P0 protein family.</text>
</comment>
<evidence type="ECO:0000256" key="2">
    <source>
        <dbReference type="ARBA" id="ARBA00007180"/>
    </source>
</evidence>
<dbReference type="Proteomes" id="UP000618051">
    <property type="component" value="Unassembled WGS sequence"/>
</dbReference>
<evidence type="ECO:0000313" key="14">
    <source>
        <dbReference type="Proteomes" id="UP000618051"/>
    </source>
</evidence>
<dbReference type="InterPro" id="IPR003599">
    <property type="entry name" value="Ig_sub"/>
</dbReference>
<dbReference type="PANTHER" id="PTHR13869:SF20">
    <property type="entry name" value="MYELIN PROTEIN ZERO-LIKE PROTEIN 3"/>
    <property type="match status" value="1"/>
</dbReference>
<evidence type="ECO:0000313" key="12">
    <source>
        <dbReference type="EMBL" id="KAG0117045.1"/>
    </source>
</evidence>
<keyword evidence="5 10" id="KW-1133">Transmembrane helix</keyword>
<keyword evidence="8" id="KW-0325">Glycoprotein</keyword>
<dbReference type="Gene3D" id="2.60.40.10">
    <property type="entry name" value="Immunoglobulins"/>
    <property type="match status" value="3"/>
</dbReference>
<reference evidence="12" key="1">
    <citation type="submission" date="2020-10" db="EMBL/GenBank/DDBJ databases">
        <title>Feather gene expression reveals the developmental basis of iridescence in African starlings.</title>
        <authorList>
            <person name="Rubenstein D.R."/>
        </authorList>
    </citation>
    <scope>NUCLEOTIDE SEQUENCE</scope>
    <source>
        <strain evidence="12">SS15</strain>
        <tissue evidence="12">Liver</tissue>
    </source>
</reference>
<dbReference type="InterPro" id="IPR013106">
    <property type="entry name" value="Ig_V-set"/>
</dbReference>
<evidence type="ECO:0000256" key="4">
    <source>
        <dbReference type="ARBA" id="ARBA00022729"/>
    </source>
</evidence>
<dbReference type="InterPro" id="IPR000920">
    <property type="entry name" value="Myelin_P0-rel"/>
</dbReference>
<evidence type="ECO:0000313" key="13">
    <source>
        <dbReference type="EMBL" id="KAI1230715.1"/>
    </source>
</evidence>
<keyword evidence="4" id="KW-0732">Signal</keyword>
<keyword evidence="7" id="KW-1015">Disulfide bond</keyword>
<dbReference type="PANTHER" id="PTHR13869">
    <property type="entry name" value="MYELIN P0 RELATED"/>
    <property type="match status" value="1"/>
</dbReference>
<feature type="transmembrane region" description="Helical" evidence="10">
    <location>
        <begin position="331"/>
        <end position="351"/>
    </location>
</feature>
<reference evidence="13 14" key="2">
    <citation type="journal article" date="2021" name="J. Hered.">
        <title>Feather Gene Expression Elucidates the Developmental Basis of Plumage Iridescence in African Starlings.</title>
        <authorList>
            <person name="Rubenstein D.R."/>
            <person name="Corvelo A."/>
            <person name="MacManes M.D."/>
            <person name="Maia R."/>
            <person name="Narzisi G."/>
            <person name="Rousaki A."/>
            <person name="Vandenabeele P."/>
            <person name="Shawkey M.D."/>
            <person name="Solomon J."/>
        </authorList>
    </citation>
    <scope>NUCLEOTIDE SEQUENCE [LARGE SCALE GENOMIC DNA]</scope>
    <source>
        <strain evidence="13">SS15</strain>
    </source>
</reference>
<dbReference type="InterPro" id="IPR013783">
    <property type="entry name" value="Ig-like_fold"/>
</dbReference>
<feature type="domain" description="Ig-like" evidence="11">
    <location>
        <begin position="5"/>
        <end position="94"/>
    </location>
</feature>
<evidence type="ECO:0000256" key="10">
    <source>
        <dbReference type="SAM" id="Phobius"/>
    </source>
</evidence>
<name>A0A835TSX3_9PASS</name>
<evidence type="ECO:0000259" key="11">
    <source>
        <dbReference type="PROSITE" id="PS50835"/>
    </source>
</evidence>
<dbReference type="GO" id="GO:0005886">
    <property type="term" value="C:plasma membrane"/>
    <property type="evidence" value="ECO:0007669"/>
    <property type="project" value="TreeGrafter"/>
</dbReference>
<dbReference type="GO" id="GO:0098609">
    <property type="term" value="P:cell-cell adhesion"/>
    <property type="evidence" value="ECO:0007669"/>
    <property type="project" value="TreeGrafter"/>
</dbReference>
<organism evidence="12">
    <name type="scientific">Lamprotornis superbus</name>
    <dbReference type="NCBI Taxonomy" id="245042"/>
    <lineage>
        <taxon>Eukaryota</taxon>
        <taxon>Metazoa</taxon>
        <taxon>Chordata</taxon>
        <taxon>Craniata</taxon>
        <taxon>Vertebrata</taxon>
        <taxon>Euteleostomi</taxon>
        <taxon>Archelosauria</taxon>
        <taxon>Archosauria</taxon>
        <taxon>Dinosauria</taxon>
        <taxon>Saurischia</taxon>
        <taxon>Theropoda</taxon>
        <taxon>Coelurosauria</taxon>
        <taxon>Aves</taxon>
        <taxon>Neognathae</taxon>
        <taxon>Neoaves</taxon>
        <taxon>Telluraves</taxon>
        <taxon>Australaves</taxon>
        <taxon>Passeriformes</taxon>
        <taxon>Sturnidae</taxon>
        <taxon>Lamprotornis</taxon>
    </lineage>
</organism>
<comment type="subcellular location">
    <subcellularLocation>
        <location evidence="1">Membrane</location>
        <topology evidence="1">Single-pass type I membrane protein</topology>
    </subcellularLocation>
</comment>
<keyword evidence="14" id="KW-1185">Reference proteome</keyword>
<keyword evidence="9" id="KW-0393">Immunoglobulin domain</keyword>
<dbReference type="Pfam" id="PF07686">
    <property type="entry name" value="V-set"/>
    <property type="match status" value="2"/>
</dbReference>
<evidence type="ECO:0000256" key="6">
    <source>
        <dbReference type="ARBA" id="ARBA00023136"/>
    </source>
</evidence>
<accession>A0A835TSX3</accession>
<evidence type="ECO:0000256" key="7">
    <source>
        <dbReference type="ARBA" id="ARBA00023157"/>
    </source>
</evidence>
<dbReference type="PRINTS" id="PR00213">
    <property type="entry name" value="MYELINP0"/>
</dbReference>
<reference evidence="13" key="3">
    <citation type="submission" date="2022-01" db="EMBL/GenBank/DDBJ databases">
        <authorList>
            <person name="Rubenstein D.R."/>
        </authorList>
    </citation>
    <scope>NUCLEOTIDE SEQUENCE</scope>
    <source>
        <strain evidence="13">SS15</strain>
        <tissue evidence="13">Liver</tissue>
    </source>
</reference>